<dbReference type="InterPro" id="IPR000847">
    <property type="entry name" value="LysR_HTH_N"/>
</dbReference>
<dbReference type="Proteomes" id="UP001187221">
    <property type="component" value="Unassembled WGS sequence"/>
</dbReference>
<dbReference type="Pfam" id="PF03466">
    <property type="entry name" value="LysR_substrate"/>
    <property type="match status" value="1"/>
</dbReference>
<comment type="caution">
    <text evidence="6">The sequence shown here is derived from an EMBL/GenBank/DDBJ whole genome shotgun (WGS) entry which is preliminary data.</text>
</comment>
<dbReference type="Gene3D" id="1.10.10.10">
    <property type="entry name" value="Winged helix-like DNA-binding domain superfamily/Winged helix DNA-binding domain"/>
    <property type="match status" value="1"/>
</dbReference>
<sequence>MMPDLNLLLVFDALMLEQHVGRAARRLHRSQPAVSQALARLRDLFGDPLFTRHARGLTATARAKQLWAEIQPPLQRLNDSLSPQTFDPSNARLNLTFGAAEDVELLLLPELMAELRQKAPDARFDVQPTDWQVVDDDLLRGKFDIAFTIAPDGPAGIRRESLMVTGFSCLYDPVEVTPPDPALNWYLGSEHVIVTFSDARPTFISDYFRSIGRPRLRAVSTRNILATPYYVAGSKAVATMPTPLATLFAAQFGLATIPLPLAAWQIDYSMLWPQRRAADRSFQWVLDEIRRWALLREGQTTA</sequence>
<proteinExistence type="inferred from homology"/>
<evidence type="ECO:0000256" key="2">
    <source>
        <dbReference type="ARBA" id="ARBA00023015"/>
    </source>
</evidence>
<dbReference type="PANTHER" id="PTHR30118">
    <property type="entry name" value="HTH-TYPE TRANSCRIPTIONAL REGULATOR LEUO-RELATED"/>
    <property type="match status" value="1"/>
</dbReference>
<accession>A0ABQ6PAD8</accession>
<evidence type="ECO:0000256" key="3">
    <source>
        <dbReference type="ARBA" id="ARBA00023125"/>
    </source>
</evidence>
<dbReference type="PRINTS" id="PR00039">
    <property type="entry name" value="HTHLYSR"/>
</dbReference>
<organism evidence="6 7">
    <name type="scientific">Novosphingobium pituita</name>
    <dbReference type="NCBI Taxonomy" id="3056842"/>
    <lineage>
        <taxon>Bacteria</taxon>
        <taxon>Pseudomonadati</taxon>
        <taxon>Pseudomonadota</taxon>
        <taxon>Alphaproteobacteria</taxon>
        <taxon>Sphingomonadales</taxon>
        <taxon>Sphingomonadaceae</taxon>
        <taxon>Novosphingobium</taxon>
    </lineage>
</organism>
<feature type="domain" description="HTH lysR-type" evidence="5">
    <location>
        <begin position="3"/>
        <end position="60"/>
    </location>
</feature>
<dbReference type="SUPFAM" id="SSF53850">
    <property type="entry name" value="Periplasmic binding protein-like II"/>
    <property type="match status" value="1"/>
</dbReference>
<dbReference type="RefSeq" id="WP_317975512.1">
    <property type="nucleotide sequence ID" value="NZ_BTFW01000001.1"/>
</dbReference>
<protein>
    <submittedName>
        <fullName evidence="6">LysR family transcriptional regulator</fullName>
    </submittedName>
</protein>
<dbReference type="InterPro" id="IPR036390">
    <property type="entry name" value="WH_DNA-bd_sf"/>
</dbReference>
<comment type="similarity">
    <text evidence="1">Belongs to the LysR transcriptional regulatory family.</text>
</comment>
<keyword evidence="7" id="KW-1185">Reference proteome</keyword>
<dbReference type="InterPro" id="IPR005119">
    <property type="entry name" value="LysR_subst-bd"/>
</dbReference>
<dbReference type="PROSITE" id="PS50931">
    <property type="entry name" value="HTH_LYSR"/>
    <property type="match status" value="1"/>
</dbReference>
<keyword evidence="2" id="KW-0805">Transcription regulation</keyword>
<keyword evidence="3" id="KW-0238">DNA-binding</keyword>
<name>A0ABQ6PAD8_9SPHN</name>
<evidence type="ECO:0000259" key="5">
    <source>
        <dbReference type="PROSITE" id="PS50931"/>
    </source>
</evidence>
<keyword evidence="4" id="KW-0804">Transcription</keyword>
<dbReference type="InterPro" id="IPR036388">
    <property type="entry name" value="WH-like_DNA-bd_sf"/>
</dbReference>
<dbReference type="Gene3D" id="3.40.190.10">
    <property type="entry name" value="Periplasmic binding protein-like II"/>
    <property type="match status" value="2"/>
</dbReference>
<dbReference type="EMBL" id="BTFW01000001">
    <property type="protein sequence ID" value="GMM61867.1"/>
    <property type="molecule type" value="Genomic_DNA"/>
</dbReference>
<evidence type="ECO:0000256" key="4">
    <source>
        <dbReference type="ARBA" id="ARBA00023163"/>
    </source>
</evidence>
<evidence type="ECO:0000256" key="1">
    <source>
        <dbReference type="ARBA" id="ARBA00009437"/>
    </source>
</evidence>
<reference evidence="6 7" key="1">
    <citation type="submission" date="2023-06" db="EMBL/GenBank/DDBJ databases">
        <title>Draft genome sequence of Novosphingobium sp. strain IK01.</title>
        <authorList>
            <person name="Hatamoto M."/>
            <person name="Ikarashi T."/>
            <person name="Yamaguchi T."/>
        </authorList>
    </citation>
    <scope>NUCLEOTIDE SEQUENCE [LARGE SCALE GENOMIC DNA]</scope>
    <source>
        <strain evidence="6 7">IK01</strain>
    </source>
</reference>
<dbReference type="PANTHER" id="PTHR30118:SF15">
    <property type="entry name" value="TRANSCRIPTIONAL REGULATORY PROTEIN"/>
    <property type="match status" value="1"/>
</dbReference>
<gene>
    <name evidence="6" type="ORF">NUTIK01_26440</name>
</gene>
<evidence type="ECO:0000313" key="7">
    <source>
        <dbReference type="Proteomes" id="UP001187221"/>
    </source>
</evidence>
<dbReference type="InterPro" id="IPR050389">
    <property type="entry name" value="LysR-type_TF"/>
</dbReference>
<dbReference type="Pfam" id="PF00126">
    <property type="entry name" value="HTH_1"/>
    <property type="match status" value="1"/>
</dbReference>
<dbReference type="SUPFAM" id="SSF46785">
    <property type="entry name" value="Winged helix' DNA-binding domain"/>
    <property type="match status" value="1"/>
</dbReference>
<evidence type="ECO:0000313" key="6">
    <source>
        <dbReference type="EMBL" id="GMM61867.1"/>
    </source>
</evidence>